<proteinExistence type="predicted"/>
<feature type="compositionally biased region" description="Gly residues" evidence="1">
    <location>
        <begin position="687"/>
        <end position="702"/>
    </location>
</feature>
<comment type="caution">
    <text evidence="2">The sequence shown here is derived from an EMBL/GenBank/DDBJ whole genome shotgun (WGS) entry which is preliminary data.</text>
</comment>
<evidence type="ECO:0000313" key="2">
    <source>
        <dbReference type="EMBL" id="KAK7248489.1"/>
    </source>
</evidence>
<reference evidence="2 3" key="1">
    <citation type="submission" date="2024-03" db="EMBL/GenBank/DDBJ databases">
        <title>Aureococcus anophagefferens CCMP1851 and Kratosvirus quantuckense: Draft genome of a second virus-susceptible host strain in the model system.</title>
        <authorList>
            <person name="Chase E."/>
            <person name="Truchon A.R."/>
            <person name="Schepens W."/>
            <person name="Wilhelm S.W."/>
        </authorList>
    </citation>
    <scope>NUCLEOTIDE SEQUENCE [LARGE SCALE GENOMIC DNA]</scope>
    <source>
        <strain evidence="2 3">CCMP1851</strain>
    </source>
</reference>
<feature type="compositionally biased region" description="Low complexity" evidence="1">
    <location>
        <begin position="672"/>
        <end position="686"/>
    </location>
</feature>
<dbReference type="Proteomes" id="UP001363151">
    <property type="component" value="Unassembled WGS sequence"/>
</dbReference>
<feature type="region of interest" description="Disordered" evidence="1">
    <location>
        <begin position="328"/>
        <end position="367"/>
    </location>
</feature>
<sequence>MRFLVVVAAARAATEDCTRAVFELRLDAAVARQAQEDVLAGWTMVPRDADDAVAGDDALVLARSANWRTATSEVCAPDGDFELVVQPSSAAGAATLLDGRGRRRGGAPTSSPTSTPSAPPSAAPSRAPLPAPTTRAPTAAPSARAAAATDDASKRGRAPWSTLTLEKQGSCDGPSCAILNTFDYATELPPHCAVEAGALGDARGRPRRAAAAALNATHQGFSGRPSADGPATPRTWGRARSTAAARASSFEGGACVLDFVAAPSLAPTINVSASSSSDDDDCDEAFLGLCWVPWGALVVAVAGVVFLVCVAGAFAACAGGGAAPKTIETKPTFTPSDAPPPGRPLVPPETTYPPDDGGAEEEKASPVRPLVYEPEEESIVPLDEPLAPPTPVTPFVFEDVEPRERALVPPSPGAGQQKGDSTSLQRPARCRRVDALTYTPVQDFAYRVRGSPRTPAYSAYGLAPAAGHLAPLPASTPISEVRREAEQLDRPGRAADDAAQDVLRAAARDFGRRARRAARPGARPGARAVGSCVAGASLAAGALGACAATPATVTRFEGEYADQLHPLCERRITVEALDTKPRRYANIDKYKLREWAFDGEIKGDEISAGDGVHEGRWNQPKKDSPNPARARDGRPFAEAEGRRCARCEEEHDRRDGAAARDAQAVGRLPLRRPGAASPRAGAAAAGAGDGRGVAGAGDGGAVGATDGASVGAREGASQAMST</sequence>
<feature type="compositionally biased region" description="Low complexity" evidence="1">
    <location>
        <begin position="703"/>
        <end position="712"/>
    </location>
</feature>
<feature type="compositionally biased region" description="Low complexity" evidence="1">
    <location>
        <begin position="106"/>
        <end position="116"/>
    </location>
</feature>
<feature type="region of interest" description="Disordered" evidence="1">
    <location>
        <begin position="94"/>
        <end position="159"/>
    </location>
</feature>
<keyword evidence="3" id="KW-1185">Reference proteome</keyword>
<name>A0ABR1G6C4_AURAN</name>
<feature type="compositionally biased region" description="Low complexity" evidence="1">
    <location>
        <begin position="132"/>
        <end position="149"/>
    </location>
</feature>
<feature type="compositionally biased region" description="Pro residues" evidence="1">
    <location>
        <begin position="337"/>
        <end position="351"/>
    </location>
</feature>
<feature type="region of interest" description="Disordered" evidence="1">
    <location>
        <begin position="405"/>
        <end position="429"/>
    </location>
</feature>
<evidence type="ECO:0000313" key="3">
    <source>
        <dbReference type="Proteomes" id="UP001363151"/>
    </source>
</evidence>
<dbReference type="EMBL" id="JBBJCI010000096">
    <property type="protein sequence ID" value="KAK7248489.1"/>
    <property type="molecule type" value="Genomic_DNA"/>
</dbReference>
<organism evidence="2 3">
    <name type="scientific">Aureococcus anophagefferens</name>
    <name type="common">Harmful bloom alga</name>
    <dbReference type="NCBI Taxonomy" id="44056"/>
    <lineage>
        <taxon>Eukaryota</taxon>
        <taxon>Sar</taxon>
        <taxon>Stramenopiles</taxon>
        <taxon>Ochrophyta</taxon>
        <taxon>Pelagophyceae</taxon>
        <taxon>Pelagomonadales</taxon>
        <taxon>Pelagomonadaceae</taxon>
        <taxon>Aureococcus</taxon>
    </lineage>
</organism>
<evidence type="ECO:0000256" key="1">
    <source>
        <dbReference type="SAM" id="MobiDB-lite"/>
    </source>
</evidence>
<accession>A0ABR1G6C4</accession>
<feature type="region of interest" description="Disordered" evidence="1">
    <location>
        <begin position="604"/>
        <end position="722"/>
    </location>
</feature>
<feature type="region of interest" description="Disordered" evidence="1">
    <location>
        <begin position="375"/>
        <end position="394"/>
    </location>
</feature>
<protein>
    <submittedName>
        <fullName evidence="2">Uncharacterized protein</fullName>
    </submittedName>
</protein>
<feature type="compositionally biased region" description="Basic and acidic residues" evidence="1">
    <location>
        <begin position="604"/>
        <end position="658"/>
    </location>
</feature>
<feature type="compositionally biased region" description="Pro residues" evidence="1">
    <location>
        <begin position="117"/>
        <end position="131"/>
    </location>
</feature>
<gene>
    <name evidence="2" type="ORF">SO694_00168050</name>
</gene>